<accession>A0ABP8PDV2</accession>
<evidence type="ECO:0000313" key="1">
    <source>
        <dbReference type="EMBL" id="GAA4486041.1"/>
    </source>
</evidence>
<keyword evidence="2" id="KW-1185">Reference proteome</keyword>
<dbReference type="Proteomes" id="UP001500503">
    <property type="component" value="Unassembled WGS sequence"/>
</dbReference>
<evidence type="ECO:0000313" key="2">
    <source>
        <dbReference type="Proteomes" id="UP001500503"/>
    </source>
</evidence>
<sequence>MAKAPSSLAPFSYNWVGGDIRGLSRLAGTLYGFADQAAEPANTLQGTVDRLVSESGDNAWKGSAADNFKMDFGQDIVDVRWMNGRTVAVGDAVDGLAVTLAKIESWLESQAEQGVRAGYVTLDGAGKMTLPKGTSDPRVQRFLQQFNQSREQALIAAKAARKVAAKKLAAEYSTLSNGLMNYKTNHRNLLSKNELAALDSNLRQLRQGFQDANHLLDSTSRPGAHEKALLKDAVMTATTIIGGTAGAVVGTFVEPGGGTIAGAGIGGLIGQGAGSMLGSIFD</sequence>
<evidence type="ECO:0008006" key="3">
    <source>
        <dbReference type="Google" id="ProtNLM"/>
    </source>
</evidence>
<comment type="caution">
    <text evidence="1">The sequence shown here is derived from an EMBL/GenBank/DDBJ whole genome shotgun (WGS) entry which is preliminary data.</text>
</comment>
<reference evidence="2" key="1">
    <citation type="journal article" date="2019" name="Int. J. Syst. Evol. Microbiol.">
        <title>The Global Catalogue of Microorganisms (GCM) 10K type strain sequencing project: providing services to taxonomists for standard genome sequencing and annotation.</title>
        <authorList>
            <consortium name="The Broad Institute Genomics Platform"/>
            <consortium name="The Broad Institute Genome Sequencing Center for Infectious Disease"/>
            <person name="Wu L."/>
            <person name="Ma J."/>
        </authorList>
    </citation>
    <scope>NUCLEOTIDE SEQUENCE [LARGE SCALE GENOMIC DNA]</scope>
    <source>
        <strain evidence="2">JCM 17933</strain>
    </source>
</reference>
<organism evidence="1 2">
    <name type="scientific">Actinoallomurus oryzae</name>
    <dbReference type="NCBI Taxonomy" id="502180"/>
    <lineage>
        <taxon>Bacteria</taxon>
        <taxon>Bacillati</taxon>
        <taxon>Actinomycetota</taxon>
        <taxon>Actinomycetes</taxon>
        <taxon>Streptosporangiales</taxon>
        <taxon>Thermomonosporaceae</taxon>
        <taxon>Actinoallomurus</taxon>
    </lineage>
</organism>
<protein>
    <recommendedName>
        <fullName evidence="3">Glycine zipper domain-containing protein</fullName>
    </recommendedName>
</protein>
<dbReference type="EMBL" id="BAABHF010000010">
    <property type="protein sequence ID" value="GAA4486041.1"/>
    <property type="molecule type" value="Genomic_DNA"/>
</dbReference>
<gene>
    <name evidence="1" type="ORF">GCM10023191_011560</name>
</gene>
<dbReference type="RefSeq" id="WP_345458359.1">
    <property type="nucleotide sequence ID" value="NZ_BAABHF010000010.1"/>
</dbReference>
<proteinExistence type="predicted"/>
<name>A0ABP8PDV2_9ACTN</name>